<proteinExistence type="inferred from homology"/>
<organism evidence="9 10">
    <name type="scientific">Coemansia reversa (strain ATCC 12441 / NRRL 1564)</name>
    <dbReference type="NCBI Taxonomy" id="763665"/>
    <lineage>
        <taxon>Eukaryota</taxon>
        <taxon>Fungi</taxon>
        <taxon>Fungi incertae sedis</taxon>
        <taxon>Zoopagomycota</taxon>
        <taxon>Kickxellomycotina</taxon>
        <taxon>Kickxellomycetes</taxon>
        <taxon>Kickxellales</taxon>
        <taxon>Kickxellaceae</taxon>
        <taxon>Coemansia</taxon>
    </lineage>
</organism>
<evidence type="ECO:0000313" key="10">
    <source>
        <dbReference type="Proteomes" id="UP000242474"/>
    </source>
</evidence>
<dbReference type="GO" id="GO:0044877">
    <property type="term" value="F:protein-containing complex binding"/>
    <property type="evidence" value="ECO:0007669"/>
    <property type="project" value="TreeGrafter"/>
</dbReference>
<evidence type="ECO:0000256" key="4">
    <source>
        <dbReference type="ARBA" id="ARBA00022927"/>
    </source>
</evidence>
<dbReference type="PROSITE" id="PS51313">
    <property type="entry name" value="VPS28_N"/>
    <property type="match status" value="1"/>
</dbReference>
<comment type="similarity">
    <text evidence="5 6">Belongs to the VPS28 family.</text>
</comment>
<dbReference type="STRING" id="763665.A0A2G5B727"/>
<dbReference type="Pfam" id="PF03997">
    <property type="entry name" value="VPS28"/>
    <property type="match status" value="1"/>
</dbReference>
<evidence type="ECO:0000259" key="8">
    <source>
        <dbReference type="PROSITE" id="PS51313"/>
    </source>
</evidence>
<comment type="subcellular location">
    <subcellularLocation>
        <location evidence="1">Late endosome membrane</location>
        <topology evidence="1">Peripheral membrane protein</topology>
    </subcellularLocation>
</comment>
<evidence type="ECO:0000256" key="6">
    <source>
        <dbReference type="PROSITE-ProRule" id="PRU00642"/>
    </source>
</evidence>
<dbReference type="GO" id="GO:0000813">
    <property type="term" value="C:ESCRT I complex"/>
    <property type="evidence" value="ECO:0007669"/>
    <property type="project" value="UniProtKB-UniRule"/>
</dbReference>
<dbReference type="InterPro" id="IPR017899">
    <property type="entry name" value="VPS28_C"/>
</dbReference>
<dbReference type="InterPro" id="IPR038358">
    <property type="entry name" value="VPS28_N_sf"/>
</dbReference>
<dbReference type="SUPFAM" id="SSF140427">
    <property type="entry name" value="VPS28 C-terminal domain-like"/>
    <property type="match status" value="1"/>
</dbReference>
<dbReference type="PROSITE" id="PS51310">
    <property type="entry name" value="VPS28_C"/>
    <property type="match status" value="1"/>
</dbReference>
<keyword evidence="10" id="KW-1185">Reference proteome</keyword>
<comment type="function">
    <text evidence="5">Component of the ESCRT-I complex (endosomal sorting complex required for transport I), a regulator of vesicular trafficking process.</text>
</comment>
<keyword evidence="2 5" id="KW-0813">Transport</keyword>
<evidence type="ECO:0000313" key="9">
    <source>
        <dbReference type="EMBL" id="PIA14815.1"/>
    </source>
</evidence>
<dbReference type="InterPro" id="IPR037206">
    <property type="entry name" value="VPS28_C_sf"/>
</dbReference>
<evidence type="ECO:0000256" key="1">
    <source>
        <dbReference type="ARBA" id="ARBA00004633"/>
    </source>
</evidence>
<dbReference type="OrthoDB" id="2671at2759"/>
<evidence type="ECO:0000256" key="2">
    <source>
        <dbReference type="ARBA" id="ARBA00022448"/>
    </source>
</evidence>
<feature type="domain" description="VPS28 C-terminal" evidence="7">
    <location>
        <begin position="108"/>
        <end position="204"/>
    </location>
</feature>
<gene>
    <name evidence="9" type="ORF">COEREDRAFT_82436</name>
</gene>
<dbReference type="InterPro" id="IPR007143">
    <property type="entry name" value="Vps28"/>
</dbReference>
<keyword evidence="3 5" id="KW-0967">Endosome</keyword>
<accession>A0A2G5B727</accession>
<dbReference type="Gene3D" id="1.20.120.1130">
    <property type="match status" value="1"/>
</dbReference>
<dbReference type="PANTHER" id="PTHR12937">
    <property type="entry name" value="VACUOLAR PROTEIN SORTING 28, ISOFORM 2 VPS28"/>
    <property type="match status" value="1"/>
</dbReference>
<evidence type="ECO:0000256" key="3">
    <source>
        <dbReference type="ARBA" id="ARBA00022753"/>
    </source>
</evidence>
<dbReference type="EMBL" id="KZ303512">
    <property type="protein sequence ID" value="PIA14815.1"/>
    <property type="molecule type" value="Genomic_DNA"/>
</dbReference>
<dbReference type="PANTHER" id="PTHR12937:SF0">
    <property type="entry name" value="VACUOLAR PROTEIN SORTING-ASSOCIATED PROTEIN 28 HOMOLOG"/>
    <property type="match status" value="1"/>
</dbReference>
<dbReference type="FunFam" id="1.20.120.1130:FF:000001">
    <property type="entry name" value="Vacuolar protein sorting-associated protein 28 homolog"/>
    <property type="match status" value="1"/>
</dbReference>
<dbReference type="SUPFAM" id="SSF140111">
    <property type="entry name" value="Endosomal sorting complex assembly domain"/>
    <property type="match status" value="1"/>
</dbReference>
<evidence type="ECO:0000256" key="5">
    <source>
        <dbReference type="PIRNR" id="PIRNR017535"/>
    </source>
</evidence>
<dbReference type="Proteomes" id="UP000242474">
    <property type="component" value="Unassembled WGS sequence"/>
</dbReference>
<dbReference type="Gene3D" id="1.20.1440.200">
    <property type="match status" value="1"/>
</dbReference>
<dbReference type="AlphaFoldDB" id="A0A2G5B727"/>
<dbReference type="GO" id="GO:0031902">
    <property type="term" value="C:late endosome membrane"/>
    <property type="evidence" value="ECO:0007669"/>
    <property type="project" value="UniProtKB-SubCell"/>
</dbReference>
<dbReference type="PIRSF" id="PIRSF017535">
    <property type="entry name" value="VPS28"/>
    <property type="match status" value="1"/>
</dbReference>
<evidence type="ECO:0000259" key="7">
    <source>
        <dbReference type="PROSITE" id="PS51310"/>
    </source>
</evidence>
<reference evidence="9 10" key="1">
    <citation type="journal article" date="2015" name="Genome Biol. Evol.">
        <title>Phylogenomic analyses indicate that early fungi evolved digesting cell walls of algal ancestors of land plants.</title>
        <authorList>
            <person name="Chang Y."/>
            <person name="Wang S."/>
            <person name="Sekimoto S."/>
            <person name="Aerts A.L."/>
            <person name="Choi C."/>
            <person name="Clum A."/>
            <person name="LaButti K.M."/>
            <person name="Lindquist E.A."/>
            <person name="Yee Ngan C."/>
            <person name="Ohm R.A."/>
            <person name="Salamov A.A."/>
            <person name="Grigoriev I.V."/>
            <person name="Spatafora J.W."/>
            <person name="Berbee M.L."/>
        </authorList>
    </citation>
    <scope>NUCLEOTIDE SEQUENCE [LARGE SCALE GENOMIC DNA]</scope>
    <source>
        <strain evidence="9 10">NRRL 1564</strain>
    </source>
</reference>
<dbReference type="InterPro" id="IPR017898">
    <property type="entry name" value="VPS28_N"/>
</dbReference>
<dbReference type="GO" id="GO:0043328">
    <property type="term" value="P:protein transport to vacuole involved in ubiquitin-dependent protein catabolic process via the multivesicular body sorting pathway"/>
    <property type="evidence" value="ECO:0007669"/>
    <property type="project" value="TreeGrafter"/>
</dbReference>
<sequence>MMDTIKLYNSSAEREMYENMASLYAIILSLEYLERSFARDSVSATEYTAECNKLLLQYKTVSQMVSAKELNDFPRTYRLNCPAAMRRLEVGIPSTIEHSNSGSGLSGNNAKYVAKAVQDFITTMDALSMDMRSVDKLHPLLSDLLQSINAASFLPTDFKWKSVFRNWLIRLNQMKASDELDDDQVRQLLFEVEQSYADFKSMLDSSE</sequence>
<dbReference type="InterPro" id="IPR037202">
    <property type="entry name" value="ESCRT_assembly_dom"/>
</dbReference>
<feature type="domain" description="VPS28 N-terminal" evidence="8">
    <location>
        <begin position="1"/>
        <end position="98"/>
    </location>
</feature>
<name>A0A2G5B727_COERN</name>
<keyword evidence="4 5" id="KW-0653">Protein transport</keyword>
<protein>
    <recommendedName>
        <fullName evidence="5">Vacuolar protein sorting-associated protein 28</fullName>
    </recommendedName>
    <alternativeName>
        <fullName evidence="5">ESCRT-I complex subunit VPS28</fullName>
    </alternativeName>
</protein>